<evidence type="ECO:0008006" key="4">
    <source>
        <dbReference type="Google" id="ProtNLM"/>
    </source>
</evidence>
<evidence type="ECO:0000313" key="3">
    <source>
        <dbReference type="Proteomes" id="UP000295627"/>
    </source>
</evidence>
<dbReference type="EMBL" id="RXLR01000019">
    <property type="protein sequence ID" value="TDH18886.1"/>
    <property type="molecule type" value="Genomic_DNA"/>
</dbReference>
<name>A0A4R5P630_9MYCO</name>
<proteinExistence type="predicted"/>
<organism evidence="2 3">
    <name type="scientific">Mycobacteroides franklinii</name>
    <dbReference type="NCBI Taxonomy" id="948102"/>
    <lineage>
        <taxon>Bacteria</taxon>
        <taxon>Bacillati</taxon>
        <taxon>Actinomycetota</taxon>
        <taxon>Actinomycetes</taxon>
        <taxon>Mycobacteriales</taxon>
        <taxon>Mycobacteriaceae</taxon>
        <taxon>Mycobacteroides</taxon>
    </lineage>
</organism>
<dbReference type="Proteomes" id="UP000295627">
    <property type="component" value="Unassembled WGS sequence"/>
</dbReference>
<reference evidence="2 3" key="1">
    <citation type="journal article" date="2019" name="Sci. Rep.">
        <title>Extended insight into the Mycobacterium chelonae-abscessus complex through whole genome sequencing of Mycobacterium salmoniphilum outbreak and Mycobacterium salmoniphilum-like strains.</title>
        <authorList>
            <person name="Behra P.R.K."/>
            <person name="Das S."/>
            <person name="Pettersson B.M.F."/>
            <person name="Shirreff L."/>
            <person name="DuCote T."/>
            <person name="Jacobsson K.G."/>
            <person name="Ennis D.G."/>
            <person name="Kirsebom L.A."/>
        </authorList>
    </citation>
    <scope>NUCLEOTIDE SEQUENCE [LARGE SCALE GENOMIC DNA]</scope>
    <source>
        <strain evidence="2 3">DSM 45524</strain>
    </source>
</reference>
<sequence length="453" mass="50291">MRRITRQRWNAFASYCRHPAAPLLFQELAWFESADGCVLATVVVDVDGDFLTTIFARDALGRFRSIGEDGPYEKAELATANLTGRVQQMLPALDVLRIQGDESGDAIDFFAPRVPDEKLNLRFQRLASGDDFAAARAIIGQMMRSYDDADGNFVEQFQTTGFDARLWELYLFAALSEAGCQVERPKPAPDLLARGIRGEFALEATTINPTVRAAGKPDPLTTLHICEDPASYVRHYLPIRYAGPLTSKLAKKYWTKPAAAGKPLALAIQDFHAPLSMRYSFPALPMYLYGITQTPRRDSANRLIIESSPIEDHRWEDKVVPSGFFSLPDAENISAVLFNNAGTLNKFNRMGVGAGFGVDGITLVRSGTLWDPNPDSSTPIPFEEVIAEGNPETWIEGMDVFHNPNAKHPLDDMHLPGAAHHHLLPHMQIETSCRGRKPMESGTEIRRNPDPRS</sequence>
<protein>
    <recommendedName>
        <fullName evidence="4">Glycosaminoglycan attachment protein</fullName>
    </recommendedName>
</protein>
<accession>A0A4R5P630</accession>
<feature type="compositionally biased region" description="Basic and acidic residues" evidence="1">
    <location>
        <begin position="437"/>
        <end position="453"/>
    </location>
</feature>
<gene>
    <name evidence="2" type="ORF">EJ571_20025</name>
</gene>
<feature type="region of interest" description="Disordered" evidence="1">
    <location>
        <begin position="431"/>
        <end position="453"/>
    </location>
</feature>
<dbReference type="AlphaFoldDB" id="A0A4R5P630"/>
<dbReference type="RefSeq" id="WP_133052535.1">
    <property type="nucleotide sequence ID" value="NZ_MAFQ01000006.1"/>
</dbReference>
<evidence type="ECO:0000256" key="1">
    <source>
        <dbReference type="SAM" id="MobiDB-lite"/>
    </source>
</evidence>
<comment type="caution">
    <text evidence="2">The sequence shown here is derived from an EMBL/GenBank/DDBJ whole genome shotgun (WGS) entry which is preliminary data.</text>
</comment>
<evidence type="ECO:0000313" key="2">
    <source>
        <dbReference type="EMBL" id="TDH18886.1"/>
    </source>
</evidence>